<dbReference type="Proteomes" id="UP000694722">
    <property type="component" value="Unplaced"/>
</dbReference>
<evidence type="ECO:0000313" key="3">
    <source>
        <dbReference type="Proteomes" id="UP000694728"/>
    </source>
</evidence>
<feature type="transmembrane region" description="Helical" evidence="1">
    <location>
        <begin position="49"/>
        <end position="71"/>
    </location>
</feature>
<name>A0A8D1HMR3_PIG</name>
<sequence length="108" mass="12307">MMAILTGVRWYLTEVLICISLIISDVEHLFMCLLAICISSLEKWLFKSFTHFLIGLLVLVLLSCVSCLYILEIKPLSVTSFENIFSHSIGCLFFFYGFLCCAEACQFD</sequence>
<dbReference type="Proteomes" id="UP000694728">
    <property type="component" value="Unplaced"/>
</dbReference>
<keyword evidence="1" id="KW-1133">Transmembrane helix</keyword>
<feature type="transmembrane region" description="Helical" evidence="1">
    <location>
        <begin position="83"/>
        <end position="102"/>
    </location>
</feature>
<dbReference type="Ensembl" id="ENSSSCT00030059912.1">
    <property type="protein sequence ID" value="ENSSSCP00030027439.1"/>
    <property type="gene ID" value="ENSSSCG00030043001.1"/>
</dbReference>
<accession>A0A8D1HMR3</accession>
<dbReference type="Ensembl" id="ENSSSCT00050003558.1">
    <property type="protein sequence ID" value="ENSSSCP00050001238.1"/>
    <property type="gene ID" value="ENSSSCG00050002801.1"/>
</dbReference>
<dbReference type="AlphaFoldDB" id="A0A8D1HMR3"/>
<dbReference type="Ensembl" id="ENSSSCT00045031488.1">
    <property type="protein sequence ID" value="ENSSSCP00045021819.1"/>
    <property type="gene ID" value="ENSSSCG00045018511.1"/>
</dbReference>
<keyword evidence="1" id="KW-0472">Membrane</keyword>
<organism evidence="2 3">
    <name type="scientific">Sus scrofa</name>
    <name type="common">Pig</name>
    <dbReference type="NCBI Taxonomy" id="9823"/>
    <lineage>
        <taxon>Eukaryota</taxon>
        <taxon>Metazoa</taxon>
        <taxon>Chordata</taxon>
        <taxon>Craniata</taxon>
        <taxon>Vertebrata</taxon>
        <taxon>Euteleostomi</taxon>
        <taxon>Mammalia</taxon>
        <taxon>Eutheria</taxon>
        <taxon>Laurasiatheria</taxon>
        <taxon>Artiodactyla</taxon>
        <taxon>Suina</taxon>
        <taxon>Suidae</taxon>
        <taxon>Sus</taxon>
    </lineage>
</organism>
<dbReference type="Proteomes" id="UP000694571">
    <property type="component" value="Unplaced"/>
</dbReference>
<dbReference type="Proteomes" id="UP000694570">
    <property type="component" value="Unplaced"/>
</dbReference>
<protein>
    <submittedName>
        <fullName evidence="2">Uncharacterized protein</fullName>
    </submittedName>
</protein>
<proteinExistence type="predicted"/>
<evidence type="ECO:0000256" key="1">
    <source>
        <dbReference type="SAM" id="Phobius"/>
    </source>
</evidence>
<keyword evidence="1" id="KW-0812">Transmembrane</keyword>
<reference evidence="2" key="1">
    <citation type="submission" date="2025-05" db="UniProtKB">
        <authorList>
            <consortium name="Ensembl"/>
        </authorList>
    </citation>
    <scope>IDENTIFICATION</scope>
</reference>
<evidence type="ECO:0000313" key="2">
    <source>
        <dbReference type="Ensembl" id="ENSSSCP00045021819.1"/>
    </source>
</evidence>
<dbReference type="Ensembl" id="ENSSSCT00040095604.1">
    <property type="protein sequence ID" value="ENSSSCP00040042379.1"/>
    <property type="gene ID" value="ENSSSCG00040069780.1"/>
</dbReference>
<feature type="transmembrane region" description="Helical" evidence="1">
    <location>
        <begin position="12"/>
        <end position="37"/>
    </location>
</feature>